<feature type="region of interest" description="Disordered" evidence="13">
    <location>
        <begin position="458"/>
        <end position="496"/>
    </location>
</feature>
<sequence>MEGTPFGRYRLVELIGRGGMGEVWKAFDTATRRVVAVKVLPAQLAADPVFEERFRHEAFAAAGLNNPHVVPIHNFGEIEGRLYVDMRLIEGQDLEHVLKAGPIPPARAVKIIEQIASALNAAHKIGLVHRDVKPSNILVAEDDFSYLIDFGIARAAGETKLTATGNVVGTWPYMAPERFTTGQSDTRSDIYALTCVLYECLTSSRPFPGESVEQQIAGHLTAPPPRVSLKIPGVSAELDKVIAAGMAKDPEDRYTTTTEMARAAQAAIATSVGTQPKSGSRQTTPDDAPVAMTRAFQEEDTEKHWHKTQARSAEKAEPAADATQARPAEKAPPQWAPTKAGTPEHIEKAWAPTQAQPAEQGLQPPWAPTQAGTPDHVEKAWAPTHLGAPDAHVESASAPTTARPAEVPPPDFPAQDKGAGEDARWPWYRRTSVVVPIALVMIIAAVATIMLVLSGGEDSDPGRQAAPPGTGLNGTYSANFGAPTQPNGQPFQNASGGNETWAFKSACDNGKCVASATKVNGSLSAATALVFDQIDGQWESVNAKQGSCSGAGSTELWESLSLQPQSDGSLEGEFVVRSPNPNCASNRPVTFTRTGDAESGVSIVDPATLPARVPSPAQALYGRYQEVDTYKDGNRSADVSFDIQTYCLRTGDRCLSYWLTPNDVKILTFAKNQFVLANKTSDSTCKEGGPAHREITLQYPLPSPPQDPITLLTGNGHYTITGACPFNSDFDSRVERTGD</sequence>
<keyword evidence="7 12" id="KW-0547">Nucleotide-binding</keyword>
<dbReference type="PATRIC" id="fig|710685.3.peg.2061"/>
<dbReference type="HOGENOM" id="CLU_000288_63_44_11"/>
<dbReference type="PROSITE" id="PS00108">
    <property type="entry name" value="PROTEIN_KINASE_ST"/>
    <property type="match status" value="1"/>
</dbReference>
<keyword evidence="4" id="KW-0723">Serine/threonine-protein kinase</keyword>
<dbReference type="Gene3D" id="1.10.510.10">
    <property type="entry name" value="Transferase(Phosphotransferase) domain 1"/>
    <property type="match status" value="1"/>
</dbReference>
<dbReference type="PANTHER" id="PTHR43289:SF6">
    <property type="entry name" value="SERINE_THREONINE-PROTEIN KINASE NEKL-3"/>
    <property type="match status" value="1"/>
</dbReference>
<evidence type="ECO:0000256" key="12">
    <source>
        <dbReference type="PROSITE-ProRule" id="PRU10141"/>
    </source>
</evidence>
<keyword evidence="11 14" id="KW-0472">Membrane</keyword>
<dbReference type="InterPro" id="IPR017441">
    <property type="entry name" value="Protein_kinase_ATP_BS"/>
</dbReference>
<proteinExistence type="predicted"/>
<feature type="region of interest" description="Disordered" evidence="13">
    <location>
        <begin position="268"/>
        <end position="375"/>
    </location>
</feature>
<organism evidence="16 17">
    <name type="scientific">Mycolicibacterium rhodesiae (strain NBB3)</name>
    <name type="common">Mycobacterium rhodesiae</name>
    <dbReference type="NCBI Taxonomy" id="710685"/>
    <lineage>
        <taxon>Bacteria</taxon>
        <taxon>Bacillati</taxon>
        <taxon>Actinomycetota</taxon>
        <taxon>Actinomycetes</taxon>
        <taxon>Mycobacteriales</taxon>
        <taxon>Mycobacteriaceae</taxon>
        <taxon>Mycolicibacterium</taxon>
    </lineage>
</organism>
<keyword evidence="17" id="KW-1185">Reference proteome</keyword>
<feature type="compositionally biased region" description="Polar residues" evidence="13">
    <location>
        <begin position="271"/>
        <end position="285"/>
    </location>
</feature>
<evidence type="ECO:0000256" key="4">
    <source>
        <dbReference type="ARBA" id="ARBA00022527"/>
    </source>
</evidence>
<dbReference type="InterPro" id="IPR011009">
    <property type="entry name" value="Kinase-like_dom_sf"/>
</dbReference>
<protein>
    <recommendedName>
        <fullName evidence="2">non-specific serine/threonine protein kinase</fullName>
        <ecNumber evidence="2">2.7.11.1</ecNumber>
    </recommendedName>
</protein>
<dbReference type="GO" id="GO:0005524">
    <property type="term" value="F:ATP binding"/>
    <property type="evidence" value="ECO:0007669"/>
    <property type="project" value="UniProtKB-UniRule"/>
</dbReference>
<accession>G8RQQ4</accession>
<evidence type="ECO:0000256" key="5">
    <source>
        <dbReference type="ARBA" id="ARBA00022679"/>
    </source>
</evidence>
<evidence type="ECO:0000256" key="3">
    <source>
        <dbReference type="ARBA" id="ARBA00022475"/>
    </source>
</evidence>
<dbReference type="Pfam" id="PF00069">
    <property type="entry name" value="Pkinase"/>
    <property type="match status" value="1"/>
</dbReference>
<evidence type="ECO:0000256" key="6">
    <source>
        <dbReference type="ARBA" id="ARBA00022692"/>
    </source>
</evidence>
<dbReference type="InterPro" id="IPR000719">
    <property type="entry name" value="Prot_kinase_dom"/>
</dbReference>
<dbReference type="SUPFAM" id="SSF56112">
    <property type="entry name" value="Protein kinase-like (PK-like)"/>
    <property type="match status" value="1"/>
</dbReference>
<keyword evidence="6 14" id="KW-0812">Transmembrane</keyword>
<keyword evidence="8 16" id="KW-0418">Kinase</keyword>
<keyword evidence="9 12" id="KW-0067">ATP-binding</keyword>
<comment type="subcellular location">
    <subcellularLocation>
        <location evidence="1">Cell membrane</location>
        <topology evidence="1">Single-pass membrane protein</topology>
    </subcellularLocation>
</comment>
<dbReference type="EC" id="2.7.11.1" evidence="2"/>
<evidence type="ECO:0000256" key="10">
    <source>
        <dbReference type="ARBA" id="ARBA00022989"/>
    </source>
</evidence>
<dbReference type="SMART" id="SM00220">
    <property type="entry name" value="S_TKc"/>
    <property type="match status" value="1"/>
</dbReference>
<evidence type="ECO:0000256" key="8">
    <source>
        <dbReference type="ARBA" id="ARBA00022777"/>
    </source>
</evidence>
<dbReference type="Proteomes" id="UP000005442">
    <property type="component" value="Chromosome"/>
</dbReference>
<dbReference type="PROSITE" id="PS50011">
    <property type="entry name" value="PROTEIN_KINASE_DOM"/>
    <property type="match status" value="1"/>
</dbReference>
<feature type="transmembrane region" description="Helical" evidence="14">
    <location>
        <begin position="433"/>
        <end position="453"/>
    </location>
</feature>
<evidence type="ECO:0000256" key="1">
    <source>
        <dbReference type="ARBA" id="ARBA00004162"/>
    </source>
</evidence>
<dbReference type="Gene3D" id="3.30.200.20">
    <property type="entry name" value="Phosphorylase Kinase, domain 1"/>
    <property type="match status" value="1"/>
</dbReference>
<dbReference type="GO" id="GO:0005886">
    <property type="term" value="C:plasma membrane"/>
    <property type="evidence" value="ECO:0007669"/>
    <property type="project" value="UniProtKB-SubCell"/>
</dbReference>
<dbReference type="OrthoDB" id="4497069at2"/>
<feature type="binding site" evidence="12">
    <location>
        <position position="38"/>
    </location>
    <ligand>
        <name>ATP</name>
        <dbReference type="ChEBI" id="CHEBI:30616"/>
    </ligand>
</feature>
<evidence type="ECO:0000256" key="11">
    <source>
        <dbReference type="ARBA" id="ARBA00023136"/>
    </source>
</evidence>
<dbReference type="KEGG" id="mrh:MycrhN_2054"/>
<dbReference type="AlphaFoldDB" id="G8RQQ4"/>
<name>G8RQQ4_MYCRN</name>
<dbReference type="FunFam" id="1.10.510.10:FF:000021">
    <property type="entry name" value="Serine/threonine protein kinase"/>
    <property type="match status" value="1"/>
</dbReference>
<evidence type="ECO:0000256" key="7">
    <source>
        <dbReference type="ARBA" id="ARBA00022741"/>
    </source>
</evidence>
<evidence type="ECO:0000313" key="16">
    <source>
        <dbReference type="EMBL" id="AEV72655.1"/>
    </source>
</evidence>
<dbReference type="GO" id="GO:0004674">
    <property type="term" value="F:protein serine/threonine kinase activity"/>
    <property type="evidence" value="ECO:0007669"/>
    <property type="project" value="UniProtKB-KW"/>
</dbReference>
<dbReference type="InterPro" id="IPR008271">
    <property type="entry name" value="Ser/Thr_kinase_AS"/>
</dbReference>
<evidence type="ECO:0000256" key="13">
    <source>
        <dbReference type="SAM" id="MobiDB-lite"/>
    </source>
</evidence>
<dbReference type="PANTHER" id="PTHR43289">
    <property type="entry name" value="MITOGEN-ACTIVATED PROTEIN KINASE KINASE KINASE 20-RELATED"/>
    <property type="match status" value="1"/>
</dbReference>
<dbReference type="EMBL" id="CP003169">
    <property type="protein sequence ID" value="AEV72655.1"/>
    <property type="molecule type" value="Genomic_DNA"/>
</dbReference>
<dbReference type="CDD" id="cd14014">
    <property type="entry name" value="STKc_PknB_like"/>
    <property type="match status" value="1"/>
</dbReference>
<feature type="domain" description="Protein kinase" evidence="15">
    <location>
        <begin position="9"/>
        <end position="268"/>
    </location>
</feature>
<dbReference type="PROSITE" id="PS00107">
    <property type="entry name" value="PROTEIN_KINASE_ATP"/>
    <property type="match status" value="1"/>
</dbReference>
<keyword evidence="3" id="KW-1003">Cell membrane</keyword>
<evidence type="ECO:0000256" key="2">
    <source>
        <dbReference type="ARBA" id="ARBA00012513"/>
    </source>
</evidence>
<dbReference type="STRING" id="710685.MycrhN_2054"/>
<evidence type="ECO:0000256" key="9">
    <source>
        <dbReference type="ARBA" id="ARBA00022840"/>
    </source>
</evidence>
<dbReference type="RefSeq" id="WP_014210468.1">
    <property type="nucleotide sequence ID" value="NC_016604.1"/>
</dbReference>
<keyword evidence="5" id="KW-0808">Transferase</keyword>
<reference evidence="16 17" key="1">
    <citation type="submission" date="2011-12" db="EMBL/GenBank/DDBJ databases">
        <title>Complete sequence of Mycobacterium rhodesiae NBB3.</title>
        <authorList>
            <consortium name="US DOE Joint Genome Institute"/>
            <person name="Lucas S."/>
            <person name="Han J."/>
            <person name="Lapidus A."/>
            <person name="Cheng J.-F."/>
            <person name="Goodwin L."/>
            <person name="Pitluck S."/>
            <person name="Peters L."/>
            <person name="Mikhailova N."/>
            <person name="Gu W."/>
            <person name="Detter J.C."/>
            <person name="Han C."/>
            <person name="Tapia R."/>
            <person name="Land M."/>
            <person name="Hauser L."/>
            <person name="Kyrpides N."/>
            <person name="Ivanova N."/>
            <person name="Pagani I."/>
            <person name="Mattes T."/>
            <person name="Holmes A."/>
            <person name="Rutledge P."/>
            <person name="Paulsen I."/>
            <person name="Coleman N."/>
            <person name="Woyke T."/>
        </authorList>
    </citation>
    <scope>NUCLEOTIDE SEQUENCE [LARGE SCALE GENOMIC DNA]</scope>
    <source>
        <strain evidence="16 17">NBB3</strain>
    </source>
</reference>
<evidence type="ECO:0000256" key="14">
    <source>
        <dbReference type="SAM" id="Phobius"/>
    </source>
</evidence>
<feature type="compositionally biased region" description="Polar residues" evidence="13">
    <location>
        <begin position="473"/>
        <end position="496"/>
    </location>
</feature>
<gene>
    <name evidence="16" type="ordered locus">MycrhN_2054</name>
</gene>
<evidence type="ECO:0000313" key="17">
    <source>
        <dbReference type="Proteomes" id="UP000005442"/>
    </source>
</evidence>
<dbReference type="eggNOG" id="COG0515">
    <property type="taxonomic scope" value="Bacteria"/>
</dbReference>
<keyword evidence="10 14" id="KW-1133">Transmembrane helix</keyword>
<dbReference type="GO" id="GO:0080090">
    <property type="term" value="P:regulation of primary metabolic process"/>
    <property type="evidence" value="ECO:0007669"/>
    <property type="project" value="UniProtKB-ARBA"/>
</dbReference>
<feature type="region of interest" description="Disordered" evidence="13">
    <location>
        <begin position="390"/>
        <end position="421"/>
    </location>
</feature>
<evidence type="ECO:0000259" key="15">
    <source>
        <dbReference type="PROSITE" id="PS50011"/>
    </source>
</evidence>